<comment type="caution">
    <text evidence="2">The sequence shown here is derived from an EMBL/GenBank/DDBJ whole genome shotgun (WGS) entry which is preliminary data.</text>
</comment>
<dbReference type="EMBL" id="JAIWYP010000003">
    <property type="protein sequence ID" value="KAH3846923.1"/>
    <property type="molecule type" value="Genomic_DNA"/>
</dbReference>
<reference evidence="2" key="1">
    <citation type="journal article" date="2019" name="bioRxiv">
        <title>The Genome of the Zebra Mussel, Dreissena polymorpha: A Resource for Invasive Species Research.</title>
        <authorList>
            <person name="McCartney M.A."/>
            <person name="Auch B."/>
            <person name="Kono T."/>
            <person name="Mallez S."/>
            <person name="Zhang Y."/>
            <person name="Obille A."/>
            <person name="Becker A."/>
            <person name="Abrahante J.E."/>
            <person name="Garbe J."/>
            <person name="Badalamenti J.P."/>
            <person name="Herman A."/>
            <person name="Mangelson H."/>
            <person name="Liachko I."/>
            <person name="Sullivan S."/>
            <person name="Sone E.D."/>
            <person name="Koren S."/>
            <person name="Silverstein K.A.T."/>
            <person name="Beckman K.B."/>
            <person name="Gohl D.M."/>
        </authorList>
    </citation>
    <scope>NUCLEOTIDE SEQUENCE</scope>
    <source>
        <strain evidence="2">Duluth1</strain>
        <tissue evidence="2">Whole animal</tissue>
    </source>
</reference>
<protein>
    <submittedName>
        <fullName evidence="2">Uncharacterized protein</fullName>
    </submittedName>
</protein>
<organism evidence="2 3">
    <name type="scientific">Dreissena polymorpha</name>
    <name type="common">Zebra mussel</name>
    <name type="synonym">Mytilus polymorpha</name>
    <dbReference type="NCBI Taxonomy" id="45954"/>
    <lineage>
        <taxon>Eukaryota</taxon>
        <taxon>Metazoa</taxon>
        <taxon>Spiralia</taxon>
        <taxon>Lophotrochozoa</taxon>
        <taxon>Mollusca</taxon>
        <taxon>Bivalvia</taxon>
        <taxon>Autobranchia</taxon>
        <taxon>Heteroconchia</taxon>
        <taxon>Euheterodonta</taxon>
        <taxon>Imparidentia</taxon>
        <taxon>Neoheterodontei</taxon>
        <taxon>Myida</taxon>
        <taxon>Dreissenoidea</taxon>
        <taxon>Dreissenidae</taxon>
        <taxon>Dreissena</taxon>
    </lineage>
</organism>
<accession>A0A9D4KVK0</accession>
<evidence type="ECO:0000313" key="3">
    <source>
        <dbReference type="Proteomes" id="UP000828390"/>
    </source>
</evidence>
<dbReference type="Proteomes" id="UP000828390">
    <property type="component" value="Unassembled WGS sequence"/>
</dbReference>
<reference evidence="2" key="2">
    <citation type="submission" date="2020-11" db="EMBL/GenBank/DDBJ databases">
        <authorList>
            <person name="McCartney M.A."/>
            <person name="Auch B."/>
            <person name="Kono T."/>
            <person name="Mallez S."/>
            <person name="Becker A."/>
            <person name="Gohl D.M."/>
            <person name="Silverstein K.A.T."/>
            <person name="Koren S."/>
            <person name="Bechman K.B."/>
            <person name="Herman A."/>
            <person name="Abrahante J.E."/>
            <person name="Garbe J."/>
        </authorList>
    </citation>
    <scope>NUCLEOTIDE SEQUENCE</scope>
    <source>
        <strain evidence="2">Duluth1</strain>
        <tissue evidence="2">Whole animal</tissue>
    </source>
</reference>
<feature type="region of interest" description="Disordered" evidence="1">
    <location>
        <begin position="1"/>
        <end position="53"/>
    </location>
</feature>
<sequence>MVSSPSGSTFTSSDLTGNVKKSSDVGLETNASPSGSTFTLPHSDITGKASPAMSEPEPALVAVWVALHHLGASR</sequence>
<feature type="compositionally biased region" description="Polar residues" evidence="1">
    <location>
        <begin position="29"/>
        <end position="40"/>
    </location>
</feature>
<keyword evidence="3" id="KW-1185">Reference proteome</keyword>
<gene>
    <name evidence="2" type="ORF">DPMN_089230</name>
</gene>
<proteinExistence type="predicted"/>
<feature type="compositionally biased region" description="Low complexity" evidence="1">
    <location>
        <begin position="1"/>
        <end position="13"/>
    </location>
</feature>
<dbReference type="AlphaFoldDB" id="A0A9D4KVK0"/>
<evidence type="ECO:0000256" key="1">
    <source>
        <dbReference type="SAM" id="MobiDB-lite"/>
    </source>
</evidence>
<name>A0A9D4KVK0_DREPO</name>
<evidence type="ECO:0000313" key="2">
    <source>
        <dbReference type="EMBL" id="KAH3846923.1"/>
    </source>
</evidence>